<reference evidence="2 3" key="1">
    <citation type="journal article" date="2013" name="Stand. Genomic Sci.">
        <title>Genome sequence of the reddish-pigmented Rubellimicrobium thermophilum type strain (DSM 16684(T)), a member of the Roseobacter clade.</title>
        <authorList>
            <person name="Fiebig A."/>
            <person name="Riedel T."/>
            <person name="Gronow S."/>
            <person name="Petersen J."/>
            <person name="Klenk H.P."/>
            <person name="Goker M."/>
        </authorList>
    </citation>
    <scope>NUCLEOTIDE SEQUENCE [LARGE SCALE GENOMIC DNA]</scope>
    <source>
        <strain evidence="2 3">DSM 16684</strain>
    </source>
</reference>
<keyword evidence="3" id="KW-1185">Reference proteome</keyword>
<sequence>MSDASEESPVPSLLDARKGRKEERMRLGGASRQPAGTGAALRGPVRHRRGGFCWLHRGPDPPHHGRSDGIPVHGADRARPSEPRPSERCVPA</sequence>
<protein>
    <submittedName>
        <fullName evidence="2">Uncharacterized protein</fullName>
    </submittedName>
</protein>
<dbReference type="EMBL" id="AOLV01000023">
    <property type="protein sequence ID" value="EPX84534.1"/>
    <property type="molecule type" value="Genomic_DNA"/>
</dbReference>
<gene>
    <name evidence="2" type="ORF">ruthe_02149</name>
</gene>
<dbReference type="Proteomes" id="UP000015346">
    <property type="component" value="Unassembled WGS sequence"/>
</dbReference>
<dbReference type="AlphaFoldDB" id="S9SE56"/>
<feature type="compositionally biased region" description="Basic and acidic residues" evidence="1">
    <location>
        <begin position="57"/>
        <end position="67"/>
    </location>
</feature>
<organism evidence="2 3">
    <name type="scientific">Rubellimicrobium thermophilum DSM 16684</name>
    <dbReference type="NCBI Taxonomy" id="1123069"/>
    <lineage>
        <taxon>Bacteria</taxon>
        <taxon>Pseudomonadati</taxon>
        <taxon>Pseudomonadota</taxon>
        <taxon>Alphaproteobacteria</taxon>
        <taxon>Rhodobacterales</taxon>
        <taxon>Roseobacteraceae</taxon>
        <taxon>Rubellimicrobium</taxon>
    </lineage>
</organism>
<evidence type="ECO:0000313" key="3">
    <source>
        <dbReference type="Proteomes" id="UP000015346"/>
    </source>
</evidence>
<feature type="compositionally biased region" description="Basic and acidic residues" evidence="1">
    <location>
        <begin position="74"/>
        <end position="92"/>
    </location>
</feature>
<feature type="region of interest" description="Disordered" evidence="1">
    <location>
        <begin position="1"/>
        <end position="92"/>
    </location>
</feature>
<evidence type="ECO:0000313" key="2">
    <source>
        <dbReference type="EMBL" id="EPX84534.1"/>
    </source>
</evidence>
<dbReference type="STRING" id="1123069.ruthe_02149"/>
<evidence type="ECO:0000256" key="1">
    <source>
        <dbReference type="SAM" id="MobiDB-lite"/>
    </source>
</evidence>
<comment type="caution">
    <text evidence="2">The sequence shown here is derived from an EMBL/GenBank/DDBJ whole genome shotgun (WGS) entry which is preliminary data.</text>
</comment>
<accession>S9SE56</accession>
<name>S9SE56_9RHOB</name>
<proteinExistence type="predicted"/>
<feature type="compositionally biased region" description="Basic and acidic residues" evidence="1">
    <location>
        <begin position="15"/>
        <end position="26"/>
    </location>
</feature>
<dbReference type="HOGENOM" id="CLU_2418470_0_0_5"/>
<feature type="non-terminal residue" evidence="2">
    <location>
        <position position="92"/>
    </location>
</feature>